<dbReference type="EMBL" id="JABZRE010000002">
    <property type="protein sequence ID" value="MBF1306355.1"/>
    <property type="molecule type" value="Genomic_DNA"/>
</dbReference>
<dbReference type="RefSeq" id="WP_278476876.1">
    <property type="nucleotide sequence ID" value="NZ_JABZRE010000002.1"/>
</dbReference>
<comment type="caution">
    <text evidence="2">The sequence shown here is derived from an EMBL/GenBank/DDBJ whole genome shotgun (WGS) entry which is preliminary data.</text>
</comment>
<evidence type="ECO:0000313" key="3">
    <source>
        <dbReference type="Proteomes" id="UP000758611"/>
    </source>
</evidence>
<dbReference type="AlphaFoldDB" id="A0A930DZG2"/>
<keyword evidence="1" id="KW-1133">Transmembrane helix</keyword>
<accession>A0A930DZG2</accession>
<sequence>MKLFKQYWWVFSIVILLAVLIGGFESESKRESFKQQEIHRIQKIMQQKKQSLINKAVNNSYYVNKKDSLFGEYYIINADGSHQIKKIDGFDTNNLSYDKKVNDTMVDAWYQKEEDKISEITKDAEKKFKSDQKAALETYNNLNTAEERVDMAQHNKTFKFSVLNGTKNKSNDWFFFGTNIVSVYYNKKTDTKLIDEMISKLLKKLDQDQELYDKIQFLEVSKVNQFQLEDIQYEGKVTLVITDVKKEWRKVINIDDATRFIDALEFFKNPINKK</sequence>
<evidence type="ECO:0000256" key="1">
    <source>
        <dbReference type="SAM" id="Phobius"/>
    </source>
</evidence>
<name>A0A930DZG2_9FIRM</name>
<dbReference type="Proteomes" id="UP000758611">
    <property type="component" value="Unassembled WGS sequence"/>
</dbReference>
<keyword evidence="1" id="KW-0472">Membrane</keyword>
<organism evidence="2 3">
    <name type="scientific">Parvimonas micra</name>
    <dbReference type="NCBI Taxonomy" id="33033"/>
    <lineage>
        <taxon>Bacteria</taxon>
        <taxon>Bacillati</taxon>
        <taxon>Bacillota</taxon>
        <taxon>Tissierellia</taxon>
        <taxon>Tissierellales</taxon>
        <taxon>Peptoniphilaceae</taxon>
        <taxon>Parvimonas</taxon>
    </lineage>
</organism>
<evidence type="ECO:0000313" key="2">
    <source>
        <dbReference type="EMBL" id="MBF1306355.1"/>
    </source>
</evidence>
<reference evidence="2" key="1">
    <citation type="submission" date="2020-04" db="EMBL/GenBank/DDBJ databases">
        <title>Deep metagenomics examines the oral microbiome during advanced dental caries in children, revealing novel taxa and co-occurrences with host molecules.</title>
        <authorList>
            <person name="Baker J.L."/>
            <person name="Morton J.T."/>
            <person name="Dinis M."/>
            <person name="Alvarez R."/>
            <person name="Tran N.C."/>
            <person name="Knight R."/>
            <person name="Edlund A."/>
        </authorList>
    </citation>
    <scope>NUCLEOTIDE SEQUENCE</scope>
    <source>
        <strain evidence="2">JCVI_23_bin.11</strain>
    </source>
</reference>
<gene>
    <name evidence="2" type="ORF">HXM94_01010</name>
</gene>
<keyword evidence="1" id="KW-0812">Transmembrane</keyword>
<proteinExistence type="predicted"/>
<feature type="transmembrane region" description="Helical" evidence="1">
    <location>
        <begin position="6"/>
        <end position="24"/>
    </location>
</feature>
<protein>
    <submittedName>
        <fullName evidence="2">Uncharacterized protein</fullName>
    </submittedName>
</protein>